<feature type="domain" description="BED-type" evidence="7">
    <location>
        <begin position="304"/>
        <end position="377"/>
    </location>
</feature>
<evidence type="ECO:0000259" key="7">
    <source>
        <dbReference type="PROSITE" id="PS50808"/>
    </source>
</evidence>
<dbReference type="AlphaFoldDB" id="W9RQA3"/>
<dbReference type="Pfam" id="PF02892">
    <property type="entry name" value="zf-BED"/>
    <property type="match status" value="1"/>
</dbReference>
<keyword evidence="2 4" id="KW-0863">Zinc-finger</keyword>
<dbReference type="SMART" id="SM00614">
    <property type="entry name" value="ZnF_BED"/>
    <property type="match status" value="1"/>
</dbReference>
<protein>
    <recommendedName>
        <fullName evidence="7">BED-type domain-containing protein</fullName>
    </recommendedName>
</protein>
<dbReference type="PROSITE" id="PS50808">
    <property type="entry name" value="ZF_BED"/>
    <property type="match status" value="1"/>
</dbReference>
<evidence type="ECO:0000256" key="5">
    <source>
        <dbReference type="SAM" id="Coils"/>
    </source>
</evidence>
<dbReference type="GO" id="GO:0003677">
    <property type="term" value="F:DNA binding"/>
    <property type="evidence" value="ECO:0007669"/>
    <property type="project" value="InterPro"/>
</dbReference>
<evidence type="ECO:0000256" key="1">
    <source>
        <dbReference type="ARBA" id="ARBA00022723"/>
    </source>
</evidence>
<keyword evidence="1" id="KW-0479">Metal-binding</keyword>
<proteinExistence type="predicted"/>
<keyword evidence="3" id="KW-0862">Zinc</keyword>
<evidence type="ECO:0000256" key="4">
    <source>
        <dbReference type="PROSITE-ProRule" id="PRU00027"/>
    </source>
</evidence>
<dbReference type="Proteomes" id="UP000030645">
    <property type="component" value="Unassembled WGS sequence"/>
</dbReference>
<reference evidence="9" key="1">
    <citation type="submission" date="2013-01" db="EMBL/GenBank/DDBJ databases">
        <title>Draft Genome Sequence of a Mulberry Tree, Morus notabilis C.K. Schneid.</title>
        <authorList>
            <person name="He N."/>
            <person name="Zhao S."/>
        </authorList>
    </citation>
    <scope>NUCLEOTIDE SEQUENCE</scope>
</reference>
<name>W9RQA3_9ROSA</name>
<evidence type="ECO:0000256" key="6">
    <source>
        <dbReference type="SAM" id="MobiDB-lite"/>
    </source>
</evidence>
<evidence type="ECO:0000313" key="9">
    <source>
        <dbReference type="Proteomes" id="UP000030645"/>
    </source>
</evidence>
<keyword evidence="9" id="KW-1185">Reference proteome</keyword>
<feature type="region of interest" description="Disordered" evidence="6">
    <location>
        <begin position="1"/>
        <end position="21"/>
    </location>
</feature>
<evidence type="ECO:0000256" key="2">
    <source>
        <dbReference type="ARBA" id="ARBA00022771"/>
    </source>
</evidence>
<evidence type="ECO:0000313" key="8">
    <source>
        <dbReference type="EMBL" id="EXC02945.1"/>
    </source>
</evidence>
<dbReference type="InterPro" id="IPR003656">
    <property type="entry name" value="Znf_BED"/>
</dbReference>
<dbReference type="SUPFAM" id="SSF57667">
    <property type="entry name" value="beta-beta-alpha zinc fingers"/>
    <property type="match status" value="1"/>
</dbReference>
<feature type="coiled-coil region" evidence="5">
    <location>
        <begin position="64"/>
        <end position="203"/>
    </location>
</feature>
<gene>
    <name evidence="8" type="ORF">L484_012072</name>
</gene>
<dbReference type="eggNOG" id="ENOG502S9YT">
    <property type="taxonomic scope" value="Eukaryota"/>
</dbReference>
<evidence type="ECO:0000256" key="3">
    <source>
        <dbReference type="ARBA" id="ARBA00022833"/>
    </source>
</evidence>
<organism evidence="8 9">
    <name type="scientific">Morus notabilis</name>
    <dbReference type="NCBI Taxonomy" id="981085"/>
    <lineage>
        <taxon>Eukaryota</taxon>
        <taxon>Viridiplantae</taxon>
        <taxon>Streptophyta</taxon>
        <taxon>Embryophyta</taxon>
        <taxon>Tracheophyta</taxon>
        <taxon>Spermatophyta</taxon>
        <taxon>Magnoliopsida</taxon>
        <taxon>eudicotyledons</taxon>
        <taxon>Gunneridae</taxon>
        <taxon>Pentapetalae</taxon>
        <taxon>rosids</taxon>
        <taxon>fabids</taxon>
        <taxon>Rosales</taxon>
        <taxon>Moraceae</taxon>
        <taxon>Moreae</taxon>
        <taxon>Morus</taxon>
    </lineage>
</organism>
<dbReference type="EMBL" id="KE345372">
    <property type="protein sequence ID" value="EXC02945.1"/>
    <property type="molecule type" value="Genomic_DNA"/>
</dbReference>
<accession>W9RQA3</accession>
<sequence>MLSPETELPLSLASVTTDPLEEVEAPPAFGLARDGQTGDSDRSISELISDLRVAFRSSDFDRVEEILIAREEKLKRELERKEEQYELSRESLGIERLERAEAEEELKSYKAKCVELENLRENIDAMRERVTLADKRVKSAEERAKRSEERYERLLREVKKAEHERSCDLVELKKKNGELGSEKRRAEEEVELWKRRVQELEEWASKAEGVKIVLAENGGTIRILAMYRCNNMNWSPYPCPLTDRVGGSGRHAMTPSHRRRINVSNLVINEEEQFDDPLEQIRVDSLSQIGDSFDVTRKDKRKVQRTSPVWNYFDLIMRKKENGIIEERAICKVCKQDYTGKSSSGTSHLERHRKKCEAKHGVGGVDCRQHTLQFSSNGSVTD</sequence>
<dbReference type="GO" id="GO:0008270">
    <property type="term" value="F:zinc ion binding"/>
    <property type="evidence" value="ECO:0007669"/>
    <property type="project" value="UniProtKB-KW"/>
</dbReference>
<dbReference type="PANTHER" id="PTHR34380:SF1">
    <property type="entry name" value="OS01G0221300 PROTEIN"/>
    <property type="match status" value="1"/>
</dbReference>
<dbReference type="PANTHER" id="PTHR34380">
    <property type="entry name" value="BNAA03G12380D PROTEIN"/>
    <property type="match status" value="1"/>
</dbReference>
<keyword evidence="5" id="KW-0175">Coiled coil</keyword>
<dbReference type="InterPro" id="IPR036236">
    <property type="entry name" value="Znf_C2H2_sf"/>
</dbReference>